<accession>A0ABP6RR89</accession>
<dbReference type="InterPro" id="IPR009075">
    <property type="entry name" value="AcylCo_DH/oxidase_C"/>
</dbReference>
<evidence type="ECO:0000256" key="4">
    <source>
        <dbReference type="ARBA" id="ARBA00022827"/>
    </source>
</evidence>
<dbReference type="Pfam" id="PF00441">
    <property type="entry name" value="Acyl-CoA_dh_1"/>
    <property type="match status" value="1"/>
</dbReference>
<proteinExistence type="inferred from homology"/>
<dbReference type="Gene3D" id="1.20.140.10">
    <property type="entry name" value="Butyryl-CoA Dehydrogenase, subunit A, domain 3"/>
    <property type="match status" value="1"/>
</dbReference>
<dbReference type="RefSeq" id="WP_344927766.1">
    <property type="nucleotide sequence ID" value="NZ_BAAAYK010000038.1"/>
</dbReference>
<evidence type="ECO:0000259" key="6">
    <source>
        <dbReference type="Pfam" id="PF00441"/>
    </source>
</evidence>
<evidence type="ECO:0000259" key="7">
    <source>
        <dbReference type="Pfam" id="PF02771"/>
    </source>
</evidence>
<evidence type="ECO:0000313" key="8">
    <source>
        <dbReference type="EMBL" id="GAA3359152.1"/>
    </source>
</evidence>
<evidence type="ECO:0000313" key="9">
    <source>
        <dbReference type="Proteomes" id="UP001500483"/>
    </source>
</evidence>
<dbReference type="Pfam" id="PF02771">
    <property type="entry name" value="Acyl-CoA_dh_N"/>
    <property type="match status" value="1"/>
</dbReference>
<dbReference type="InterPro" id="IPR037069">
    <property type="entry name" value="AcylCoA_DH/ox_N_sf"/>
</dbReference>
<dbReference type="EMBL" id="BAAAYK010000038">
    <property type="protein sequence ID" value="GAA3359152.1"/>
    <property type="molecule type" value="Genomic_DNA"/>
</dbReference>
<feature type="domain" description="Acyl-CoA dehydrogenase/oxidase N-terminal" evidence="7">
    <location>
        <begin position="7"/>
        <end position="113"/>
    </location>
</feature>
<feature type="domain" description="Acyl-CoA dehydrogenase/oxidase C-terminal" evidence="6">
    <location>
        <begin position="182"/>
        <end position="322"/>
    </location>
</feature>
<dbReference type="SUPFAM" id="SSF47203">
    <property type="entry name" value="Acyl-CoA dehydrogenase C-terminal domain-like"/>
    <property type="match status" value="1"/>
</dbReference>
<dbReference type="InterPro" id="IPR013786">
    <property type="entry name" value="AcylCoA_DH/ox_N"/>
</dbReference>
<comment type="similarity">
    <text evidence="2">Belongs to the acyl-CoA dehydrogenase family.</text>
</comment>
<name>A0ABP6RR89_9PSEU</name>
<evidence type="ECO:0000256" key="1">
    <source>
        <dbReference type="ARBA" id="ARBA00001974"/>
    </source>
</evidence>
<gene>
    <name evidence="8" type="ORF">GCM10020366_34040</name>
</gene>
<reference evidence="9" key="1">
    <citation type="journal article" date="2019" name="Int. J. Syst. Evol. Microbiol.">
        <title>The Global Catalogue of Microorganisms (GCM) 10K type strain sequencing project: providing services to taxonomists for standard genome sequencing and annotation.</title>
        <authorList>
            <consortium name="The Broad Institute Genomics Platform"/>
            <consortium name="The Broad Institute Genome Sequencing Center for Infectious Disease"/>
            <person name="Wu L."/>
            <person name="Ma J."/>
        </authorList>
    </citation>
    <scope>NUCLEOTIDE SEQUENCE [LARGE SCALE GENOMIC DNA]</scope>
    <source>
        <strain evidence="9">JCM 9687</strain>
    </source>
</reference>
<comment type="cofactor">
    <cofactor evidence="1">
        <name>FAD</name>
        <dbReference type="ChEBI" id="CHEBI:57692"/>
    </cofactor>
</comment>
<sequence length="334" mass="34577">MRFTRTTAQQDMAESLRALLADVGGTALARAWSDGDAAPWWRCWARLGELGACGVAVPGEFGGLGLGAVETAVCLEEFGYAGLPGPVVETVAVAPALLAGSADQHRLPELAAGRAVLAVAFDELVPRALDADVAAATYRCAGTRVLRADPVGAPERSVDPVRRLWALGAAGTAVAGARPAAAFDAGVLGCAAQLLGAGRRLLDDSVRHVRDRHQFGRPVGSFQAVKHHLADVALRLEFARPLLHGACLSRDAGAGHAARDASAAKLAAAEAAHLAARTALQVHGAIGYTAEHPLHLWTLKATALRAAWGDPAWHRRRIADALAAGSTADIGTRS</sequence>
<comment type="caution">
    <text evidence="8">The sequence shown here is derived from an EMBL/GenBank/DDBJ whole genome shotgun (WGS) entry which is preliminary data.</text>
</comment>
<dbReference type="PANTHER" id="PTHR43884:SF20">
    <property type="entry name" value="ACYL-COA DEHYDROGENASE FADE28"/>
    <property type="match status" value="1"/>
</dbReference>
<evidence type="ECO:0000256" key="2">
    <source>
        <dbReference type="ARBA" id="ARBA00009347"/>
    </source>
</evidence>
<protein>
    <submittedName>
        <fullName evidence="8">Acyl-CoA dehydrogenase family protein</fullName>
    </submittedName>
</protein>
<keyword evidence="4" id="KW-0274">FAD</keyword>
<keyword evidence="9" id="KW-1185">Reference proteome</keyword>
<dbReference type="InterPro" id="IPR036250">
    <property type="entry name" value="AcylCo_DH-like_C"/>
</dbReference>
<dbReference type="SUPFAM" id="SSF56645">
    <property type="entry name" value="Acyl-CoA dehydrogenase NM domain-like"/>
    <property type="match status" value="1"/>
</dbReference>
<organism evidence="8 9">
    <name type="scientific">Saccharopolyspora gregorii</name>
    <dbReference type="NCBI Taxonomy" id="33914"/>
    <lineage>
        <taxon>Bacteria</taxon>
        <taxon>Bacillati</taxon>
        <taxon>Actinomycetota</taxon>
        <taxon>Actinomycetes</taxon>
        <taxon>Pseudonocardiales</taxon>
        <taxon>Pseudonocardiaceae</taxon>
        <taxon>Saccharopolyspora</taxon>
    </lineage>
</organism>
<evidence type="ECO:0000256" key="3">
    <source>
        <dbReference type="ARBA" id="ARBA00022630"/>
    </source>
</evidence>
<dbReference type="InterPro" id="IPR009100">
    <property type="entry name" value="AcylCoA_DH/oxidase_NM_dom_sf"/>
</dbReference>
<dbReference type="Proteomes" id="UP001500483">
    <property type="component" value="Unassembled WGS sequence"/>
</dbReference>
<keyword evidence="5" id="KW-0560">Oxidoreductase</keyword>
<keyword evidence="3" id="KW-0285">Flavoprotein</keyword>
<evidence type="ECO:0000256" key="5">
    <source>
        <dbReference type="ARBA" id="ARBA00023002"/>
    </source>
</evidence>
<dbReference type="Gene3D" id="1.10.540.10">
    <property type="entry name" value="Acyl-CoA dehydrogenase/oxidase, N-terminal domain"/>
    <property type="match status" value="1"/>
</dbReference>
<dbReference type="PANTHER" id="PTHR43884">
    <property type="entry name" value="ACYL-COA DEHYDROGENASE"/>
    <property type="match status" value="1"/>
</dbReference>